<name>A0A8C6R5S9_NANGA</name>
<protein>
    <submittedName>
        <fullName evidence="1">Uncharacterized protein</fullName>
    </submittedName>
</protein>
<proteinExistence type="predicted"/>
<sequence>LKSENCVENPEHLQPMYIYNPDEENQKLEDSGMKRLESTEVPGIKAIQLGENPLQPVEKPDKSQGNVYSQSKKYLIFFKKYKTI</sequence>
<dbReference type="AlphaFoldDB" id="A0A8C6R5S9"/>
<evidence type="ECO:0000313" key="2">
    <source>
        <dbReference type="Proteomes" id="UP000694381"/>
    </source>
</evidence>
<dbReference type="Ensembl" id="ENSNGAT00000017867.1">
    <property type="protein sequence ID" value="ENSNGAP00000012310.1"/>
    <property type="gene ID" value="ENSNGAG00000014187.1"/>
</dbReference>
<reference evidence="1" key="1">
    <citation type="submission" date="2025-08" db="UniProtKB">
        <authorList>
            <consortium name="Ensembl"/>
        </authorList>
    </citation>
    <scope>IDENTIFICATION</scope>
</reference>
<keyword evidence="2" id="KW-1185">Reference proteome</keyword>
<reference evidence="1" key="2">
    <citation type="submission" date="2025-09" db="UniProtKB">
        <authorList>
            <consortium name="Ensembl"/>
        </authorList>
    </citation>
    <scope>IDENTIFICATION</scope>
</reference>
<dbReference type="Proteomes" id="UP000694381">
    <property type="component" value="Unassembled WGS sequence"/>
</dbReference>
<organism evidence="1 2">
    <name type="scientific">Nannospalax galili</name>
    <name type="common">Northern Israeli blind subterranean mole rat</name>
    <name type="synonym">Spalax galili</name>
    <dbReference type="NCBI Taxonomy" id="1026970"/>
    <lineage>
        <taxon>Eukaryota</taxon>
        <taxon>Metazoa</taxon>
        <taxon>Chordata</taxon>
        <taxon>Craniata</taxon>
        <taxon>Vertebrata</taxon>
        <taxon>Euteleostomi</taxon>
        <taxon>Mammalia</taxon>
        <taxon>Eutheria</taxon>
        <taxon>Euarchontoglires</taxon>
        <taxon>Glires</taxon>
        <taxon>Rodentia</taxon>
        <taxon>Myomorpha</taxon>
        <taxon>Muroidea</taxon>
        <taxon>Spalacidae</taxon>
        <taxon>Spalacinae</taxon>
        <taxon>Nannospalax</taxon>
    </lineage>
</organism>
<dbReference type="GeneTree" id="ENSGT01030000234601"/>
<accession>A0A8C6R5S9</accession>
<gene>
    <name evidence="1" type="primary">Art3</name>
</gene>
<evidence type="ECO:0000313" key="1">
    <source>
        <dbReference type="Ensembl" id="ENSNGAP00000012310.1"/>
    </source>
</evidence>